<evidence type="ECO:0000313" key="4">
    <source>
        <dbReference type="Proteomes" id="UP000460272"/>
    </source>
</evidence>
<dbReference type="GO" id="GO:0043531">
    <property type="term" value="F:ADP binding"/>
    <property type="evidence" value="ECO:0007669"/>
    <property type="project" value="InterPro"/>
</dbReference>
<dbReference type="Pfam" id="PF20703">
    <property type="entry name" value="nSTAND1"/>
    <property type="match status" value="1"/>
</dbReference>
<dbReference type="Gene3D" id="1.10.10.10">
    <property type="entry name" value="Winged helix-like DNA-binding domain superfamily/Winged helix DNA-binding domain"/>
    <property type="match status" value="1"/>
</dbReference>
<dbReference type="Proteomes" id="UP000460272">
    <property type="component" value="Unassembled WGS sequence"/>
</dbReference>
<name>A0A6P2BVN0_9ACTN</name>
<proteinExistence type="predicted"/>
<feature type="region of interest" description="Disordered" evidence="1">
    <location>
        <begin position="658"/>
        <end position="689"/>
    </location>
</feature>
<dbReference type="InterPro" id="IPR005158">
    <property type="entry name" value="BTAD"/>
</dbReference>
<reference evidence="3 4" key="1">
    <citation type="submission" date="2018-11" db="EMBL/GenBank/DDBJ databases">
        <title>Trebonia kvetii gen.nov., sp.nov., a novel acidophilic actinobacterium, and proposal of the new actinobacterial family Treboniaceae fam. nov.</title>
        <authorList>
            <person name="Rapoport D."/>
            <person name="Sagova-Mareckova M."/>
            <person name="Sedlacek I."/>
            <person name="Provaznik J."/>
            <person name="Kralova S."/>
            <person name="Pavlinic D."/>
            <person name="Benes V."/>
            <person name="Kopecky J."/>
        </authorList>
    </citation>
    <scope>NUCLEOTIDE SEQUENCE [LARGE SCALE GENOMIC DNA]</scope>
    <source>
        <strain evidence="3 4">15Tr583</strain>
    </source>
</reference>
<keyword evidence="4" id="KW-1185">Reference proteome</keyword>
<evidence type="ECO:0000313" key="3">
    <source>
        <dbReference type="EMBL" id="TVZ03189.1"/>
    </source>
</evidence>
<dbReference type="InterPro" id="IPR036388">
    <property type="entry name" value="WH-like_DNA-bd_sf"/>
</dbReference>
<accession>A0A6P2BVN0</accession>
<dbReference type="OrthoDB" id="3194665at2"/>
<feature type="domain" description="Bacterial transcriptional activator" evidence="2">
    <location>
        <begin position="56"/>
        <end position="185"/>
    </location>
</feature>
<dbReference type="SMART" id="SM01043">
    <property type="entry name" value="BTAD"/>
    <property type="match status" value="1"/>
</dbReference>
<dbReference type="PANTHER" id="PTHR47691:SF3">
    <property type="entry name" value="HTH-TYPE TRANSCRIPTIONAL REGULATOR RV0890C-RELATED"/>
    <property type="match status" value="1"/>
</dbReference>
<dbReference type="PANTHER" id="PTHR47691">
    <property type="entry name" value="REGULATOR-RELATED"/>
    <property type="match status" value="1"/>
</dbReference>
<feature type="compositionally biased region" description="Low complexity" evidence="1">
    <location>
        <begin position="658"/>
        <end position="667"/>
    </location>
</feature>
<dbReference type="InterPro" id="IPR049052">
    <property type="entry name" value="nSTAND1"/>
</dbReference>
<evidence type="ECO:0000256" key="1">
    <source>
        <dbReference type="SAM" id="MobiDB-lite"/>
    </source>
</evidence>
<organism evidence="3 4">
    <name type="scientific">Trebonia kvetii</name>
    <dbReference type="NCBI Taxonomy" id="2480626"/>
    <lineage>
        <taxon>Bacteria</taxon>
        <taxon>Bacillati</taxon>
        <taxon>Actinomycetota</taxon>
        <taxon>Actinomycetes</taxon>
        <taxon>Streptosporangiales</taxon>
        <taxon>Treboniaceae</taxon>
        <taxon>Trebonia</taxon>
    </lineage>
</organism>
<dbReference type="AlphaFoldDB" id="A0A6P2BVN0"/>
<dbReference type="CDD" id="cd15831">
    <property type="entry name" value="BTAD"/>
    <property type="match status" value="1"/>
</dbReference>
<dbReference type="InterPro" id="IPR011990">
    <property type="entry name" value="TPR-like_helical_dom_sf"/>
</dbReference>
<gene>
    <name evidence="3" type="ORF">EAS64_22380</name>
</gene>
<dbReference type="SUPFAM" id="SSF48452">
    <property type="entry name" value="TPR-like"/>
    <property type="match status" value="2"/>
</dbReference>
<dbReference type="Gene3D" id="1.25.40.10">
    <property type="entry name" value="Tetratricopeptide repeat domain"/>
    <property type="match status" value="2"/>
</dbReference>
<dbReference type="EMBL" id="RPFW01000004">
    <property type="protein sequence ID" value="TVZ03189.1"/>
    <property type="molecule type" value="Genomic_DNA"/>
</dbReference>
<protein>
    <submittedName>
        <fullName evidence="3">AfsR/SARP family transcriptional regulator</fullName>
    </submittedName>
</protein>
<evidence type="ECO:0000259" key="2">
    <source>
        <dbReference type="SMART" id="SM01043"/>
    </source>
</evidence>
<dbReference type="PRINTS" id="PR00364">
    <property type="entry name" value="DISEASERSIST"/>
</dbReference>
<dbReference type="SUPFAM" id="SSF52540">
    <property type="entry name" value="P-loop containing nucleoside triphosphate hydrolases"/>
    <property type="match status" value="1"/>
</dbReference>
<dbReference type="Pfam" id="PF03704">
    <property type="entry name" value="BTAD"/>
    <property type="match status" value="1"/>
</dbReference>
<comment type="caution">
    <text evidence="3">The sequence shown here is derived from an EMBL/GenBank/DDBJ whole genome shotgun (WGS) entry which is preliminary data.</text>
</comment>
<dbReference type="InterPro" id="IPR027417">
    <property type="entry name" value="P-loop_NTPase"/>
</dbReference>
<sequence>MSTGALAEAVWDLDPPADMANALQTLVSRARKTLGGPGVVEQSAAGYRLAVRPDDVDALRFERLVAEGAVAEALALWRGPALADAGDFAGPFARRLEELRLEATVSLLTKEIEAGRAAARVGELESLAVKHPLHEKLTGLLMRALAAAGRQADALAAYEALRARLADELGIDPGPQLREVHLKVLRGEIAAAPAQAGPARTNLRAQLTSFVGRTAEVARVREALETYRLVTLVGPGGAGKTRLAAEVAAGVRDHANGEVTDGIWLAELASVTDAADVPQAVLGSVGLREARLLPDGSQRITSRDARTRLLEGLADARALLVLDNCEHLIDACAYLADALLAHSPRLRIVATSREPLGITGESLFVVPPLDTDPAVRLFADRAAAVSPGFALDARTRPLVTDIVRRLDGLPLAIELAAARLRTLPLPEISQRLTDRFRLLTGGSRTALPRHRTLRAVVEWSWELLTPAERLLAERFSVFPAGATPDAVAAVCAEGQIAAGETDELLSSLVDKSLLQPLADGRRLRMLETIREYGAERLAGRGEVGELRRRHAAYYSALMAEAAPRLFTRDQLRWLDVLRADRDNIVAALRYWCDAEEAEEALRLAVSLSIMALLLGNDTDMAEWVRDALAVPGEAESNLRTMAEAMHVVTSALDLSAGAAPAQGTAPPVDRRAVDGPAAPGSAGAGSVGVDAAGAGPEGMGSRYPGLIERIDTLDVGEYPVAGLLRPVYAVFVKDEERMRRYLAEARESRDPWLAAASLMMTAGLADNQGDLDAMRPAAAEAAERFRALGERWGLSATVQIIGNIRMLDGDLDGATDAYNEAGRLLAELGSREDVSQVKLRLAEIAARQGNVEQARKLSQDARAAVEADGSIIDRGIAAAWSAAFEVGLGDVEAARPAQADAERFLARFSPAHPARDHLAAMVASTSARIAIADGDLGAAREQAVRSYQEAVSADDMPLLAAASGTAAELALALGQPERAAELLGASTAVRGTDDPTDPMTAKLAPLLRAAIGHDRYESAYAAGKALGRAKAIERLDPASL</sequence>